<keyword evidence="2" id="KW-1185">Reference proteome</keyword>
<dbReference type="Proteomes" id="UP001174909">
    <property type="component" value="Unassembled WGS sequence"/>
</dbReference>
<evidence type="ECO:0000313" key="1">
    <source>
        <dbReference type="EMBL" id="CAI8056344.1"/>
    </source>
</evidence>
<reference evidence="1" key="1">
    <citation type="submission" date="2023-03" db="EMBL/GenBank/DDBJ databases">
        <authorList>
            <person name="Steffen K."/>
            <person name="Cardenas P."/>
        </authorList>
    </citation>
    <scope>NUCLEOTIDE SEQUENCE</scope>
</reference>
<accession>A0AA35TZ02</accession>
<proteinExistence type="predicted"/>
<organism evidence="1 2">
    <name type="scientific">Geodia barretti</name>
    <name type="common">Barrett's horny sponge</name>
    <dbReference type="NCBI Taxonomy" id="519541"/>
    <lineage>
        <taxon>Eukaryota</taxon>
        <taxon>Metazoa</taxon>
        <taxon>Porifera</taxon>
        <taxon>Demospongiae</taxon>
        <taxon>Heteroscleromorpha</taxon>
        <taxon>Tetractinellida</taxon>
        <taxon>Astrophorina</taxon>
        <taxon>Geodiidae</taxon>
        <taxon>Geodia</taxon>
    </lineage>
</organism>
<name>A0AA35TZ02_GEOBA</name>
<protein>
    <submittedName>
        <fullName evidence="1">Uncharacterized protein</fullName>
    </submittedName>
</protein>
<gene>
    <name evidence="1" type="ORF">GBAR_LOCUS30698</name>
</gene>
<comment type="caution">
    <text evidence="1">The sequence shown here is derived from an EMBL/GenBank/DDBJ whole genome shotgun (WGS) entry which is preliminary data.</text>
</comment>
<sequence>MRTYEALGRPSRVSQVKIAGPRGPEELHWVTGWQSDGDGTPCPAYYVPVSDSGEGAAYLLYGGDWGVRFRPLDGDEEWRLESPEQWGEPYLLLGDVADIVVAEQ</sequence>
<dbReference type="EMBL" id="CASHTH010004349">
    <property type="protein sequence ID" value="CAI8056344.1"/>
    <property type="molecule type" value="Genomic_DNA"/>
</dbReference>
<dbReference type="AlphaFoldDB" id="A0AA35TZ02"/>
<evidence type="ECO:0000313" key="2">
    <source>
        <dbReference type="Proteomes" id="UP001174909"/>
    </source>
</evidence>